<dbReference type="Pfam" id="PF01035">
    <property type="entry name" value="DNA_binding_1"/>
    <property type="match status" value="1"/>
</dbReference>
<organism evidence="8 9">
    <name type="scientific">Candidatus Shapirobacteria bacterium CG09_land_8_20_14_0_10_47_13</name>
    <dbReference type="NCBI Taxonomy" id="1974481"/>
    <lineage>
        <taxon>Bacteria</taxon>
        <taxon>Candidatus Shapironibacteriota</taxon>
    </lineage>
</organism>
<gene>
    <name evidence="8" type="ORF">COT65_00240</name>
</gene>
<keyword evidence="5" id="KW-0234">DNA repair</keyword>
<evidence type="ECO:0000256" key="2">
    <source>
        <dbReference type="ARBA" id="ARBA00022603"/>
    </source>
</evidence>
<evidence type="ECO:0000256" key="3">
    <source>
        <dbReference type="ARBA" id="ARBA00022679"/>
    </source>
</evidence>
<comment type="catalytic activity">
    <reaction evidence="6">
        <text>a 6-O-methyl-2'-deoxyguanosine in DNA + L-cysteinyl-[protein] = S-methyl-L-cysteinyl-[protein] + a 2'-deoxyguanosine in DNA</text>
        <dbReference type="Rhea" id="RHEA:24000"/>
        <dbReference type="Rhea" id="RHEA-COMP:10131"/>
        <dbReference type="Rhea" id="RHEA-COMP:10132"/>
        <dbReference type="Rhea" id="RHEA-COMP:11367"/>
        <dbReference type="Rhea" id="RHEA-COMP:11368"/>
        <dbReference type="ChEBI" id="CHEBI:29950"/>
        <dbReference type="ChEBI" id="CHEBI:82612"/>
        <dbReference type="ChEBI" id="CHEBI:85445"/>
        <dbReference type="ChEBI" id="CHEBI:85448"/>
        <dbReference type="EC" id="2.1.1.63"/>
    </reaction>
</comment>
<dbReference type="InterPro" id="IPR036388">
    <property type="entry name" value="WH-like_DNA-bd_sf"/>
</dbReference>
<dbReference type="InterPro" id="IPR052520">
    <property type="entry name" value="ATL_DNA_repair"/>
</dbReference>
<evidence type="ECO:0000256" key="5">
    <source>
        <dbReference type="ARBA" id="ARBA00023204"/>
    </source>
</evidence>
<comment type="caution">
    <text evidence="8">The sequence shown here is derived from an EMBL/GenBank/DDBJ whole genome shotgun (WGS) entry which is preliminary data.</text>
</comment>
<protein>
    <submittedName>
        <fullName evidence="8">Cysteine methyltransferase</fullName>
    </submittedName>
</protein>
<evidence type="ECO:0000256" key="4">
    <source>
        <dbReference type="ARBA" id="ARBA00022763"/>
    </source>
</evidence>
<evidence type="ECO:0000259" key="7">
    <source>
        <dbReference type="Pfam" id="PF01035"/>
    </source>
</evidence>
<keyword evidence="3 8" id="KW-0808">Transferase</keyword>
<dbReference type="Proteomes" id="UP000230033">
    <property type="component" value="Unassembled WGS sequence"/>
</dbReference>
<proteinExistence type="predicted"/>
<dbReference type="NCBIfam" id="TIGR00589">
    <property type="entry name" value="ogt"/>
    <property type="match status" value="1"/>
</dbReference>
<dbReference type="AlphaFoldDB" id="A0A2H0WQN2"/>
<keyword evidence="2 8" id="KW-0489">Methyltransferase</keyword>
<dbReference type="InterPro" id="IPR001497">
    <property type="entry name" value="MethylDNA_cys_MeTrfase_AS"/>
</dbReference>
<dbReference type="GO" id="GO:0032259">
    <property type="term" value="P:methylation"/>
    <property type="evidence" value="ECO:0007669"/>
    <property type="project" value="UniProtKB-KW"/>
</dbReference>
<dbReference type="CDD" id="cd06445">
    <property type="entry name" value="ATase"/>
    <property type="match status" value="1"/>
</dbReference>
<evidence type="ECO:0000256" key="6">
    <source>
        <dbReference type="ARBA" id="ARBA00049348"/>
    </source>
</evidence>
<name>A0A2H0WQN2_9BACT</name>
<dbReference type="PANTHER" id="PTHR42942">
    <property type="entry name" value="6-O-METHYLGUANINE DNA METHYLTRANSFERASE"/>
    <property type="match status" value="1"/>
</dbReference>
<reference evidence="9" key="1">
    <citation type="submission" date="2017-09" db="EMBL/GenBank/DDBJ databases">
        <title>Depth-based differentiation of microbial function through sediment-hosted aquifers and enrichment of novel symbionts in the deep terrestrial subsurface.</title>
        <authorList>
            <person name="Probst A.J."/>
            <person name="Ladd B."/>
            <person name="Jarett J.K."/>
            <person name="Geller-Mcgrath D.E."/>
            <person name="Sieber C.M.K."/>
            <person name="Emerson J.B."/>
            <person name="Anantharaman K."/>
            <person name="Thomas B.C."/>
            <person name="Malmstrom R."/>
            <person name="Stieglmeier M."/>
            <person name="Klingl A."/>
            <person name="Woyke T."/>
            <person name="Ryan C.M."/>
            <person name="Banfield J.F."/>
        </authorList>
    </citation>
    <scope>NUCLEOTIDE SEQUENCE [LARGE SCALE GENOMIC DNA]</scope>
</reference>
<dbReference type="SUPFAM" id="SSF46767">
    <property type="entry name" value="Methylated DNA-protein cysteine methyltransferase, C-terminal domain"/>
    <property type="match status" value="1"/>
</dbReference>
<evidence type="ECO:0000313" key="8">
    <source>
        <dbReference type="EMBL" id="PIS14219.1"/>
    </source>
</evidence>
<dbReference type="InterPro" id="IPR014048">
    <property type="entry name" value="MethylDNA_cys_MeTrfase_DNA-bd"/>
</dbReference>
<dbReference type="GO" id="GO:0006281">
    <property type="term" value="P:DNA repair"/>
    <property type="evidence" value="ECO:0007669"/>
    <property type="project" value="UniProtKB-KW"/>
</dbReference>
<dbReference type="PROSITE" id="PS00374">
    <property type="entry name" value="MGMT"/>
    <property type="match status" value="1"/>
</dbReference>
<comment type="catalytic activity">
    <reaction evidence="1">
        <text>a 4-O-methyl-thymidine in DNA + L-cysteinyl-[protein] = a thymidine in DNA + S-methyl-L-cysteinyl-[protein]</text>
        <dbReference type="Rhea" id="RHEA:53428"/>
        <dbReference type="Rhea" id="RHEA-COMP:10131"/>
        <dbReference type="Rhea" id="RHEA-COMP:10132"/>
        <dbReference type="Rhea" id="RHEA-COMP:13555"/>
        <dbReference type="Rhea" id="RHEA-COMP:13556"/>
        <dbReference type="ChEBI" id="CHEBI:29950"/>
        <dbReference type="ChEBI" id="CHEBI:82612"/>
        <dbReference type="ChEBI" id="CHEBI:137386"/>
        <dbReference type="ChEBI" id="CHEBI:137387"/>
        <dbReference type="EC" id="2.1.1.63"/>
    </reaction>
</comment>
<dbReference type="GO" id="GO:0003908">
    <property type="term" value="F:methylated-DNA-[protein]-cysteine S-methyltransferase activity"/>
    <property type="evidence" value="ECO:0007669"/>
    <property type="project" value="UniProtKB-EC"/>
</dbReference>
<sequence length="116" mass="13345">MDKSGCPRYHSKRNEFFRQVYRVVTQIPRGKVITYGAVAKALGTRNSRLVGWALHGNKNLKVPCHRVVFKDGGLAPHYVFGGEKEQRKRLEKEGIKFIDGKVDLKKYSWQPDQSRS</sequence>
<evidence type="ECO:0000313" key="9">
    <source>
        <dbReference type="Proteomes" id="UP000230033"/>
    </source>
</evidence>
<dbReference type="InterPro" id="IPR036217">
    <property type="entry name" value="MethylDNA_cys_MeTrfase_DNAb"/>
</dbReference>
<dbReference type="PANTHER" id="PTHR42942:SF1">
    <property type="entry name" value="ALKYLTRANSFERASE-LIKE PROTEIN 1"/>
    <property type="match status" value="1"/>
</dbReference>
<evidence type="ECO:0000256" key="1">
    <source>
        <dbReference type="ARBA" id="ARBA00001286"/>
    </source>
</evidence>
<feature type="domain" description="Methylated-DNA-[protein]-cysteine S-methyltransferase DNA binding" evidence="7">
    <location>
        <begin position="15"/>
        <end position="95"/>
    </location>
</feature>
<dbReference type="Gene3D" id="1.10.10.10">
    <property type="entry name" value="Winged helix-like DNA-binding domain superfamily/Winged helix DNA-binding domain"/>
    <property type="match status" value="1"/>
</dbReference>
<dbReference type="EMBL" id="PEZJ01000003">
    <property type="protein sequence ID" value="PIS14219.1"/>
    <property type="molecule type" value="Genomic_DNA"/>
</dbReference>
<accession>A0A2H0WQN2</accession>
<keyword evidence="4" id="KW-0227">DNA damage</keyword>